<evidence type="ECO:0000313" key="2">
    <source>
        <dbReference type="EMBL" id="AEE51056.1"/>
    </source>
</evidence>
<feature type="transmembrane region" description="Helical" evidence="1">
    <location>
        <begin position="161"/>
        <end position="179"/>
    </location>
</feature>
<dbReference type="AlphaFoldDB" id="F4KRW9"/>
<reference evidence="2 3" key="1">
    <citation type="journal article" date="2011" name="Stand. Genomic Sci.">
        <title>Complete genome sequence of Haliscomenobacter hydrossis type strain (O).</title>
        <authorList>
            <consortium name="US DOE Joint Genome Institute (JGI-PGF)"/>
            <person name="Daligault H."/>
            <person name="Lapidus A."/>
            <person name="Zeytun A."/>
            <person name="Nolan M."/>
            <person name="Lucas S."/>
            <person name="Del Rio T.G."/>
            <person name="Tice H."/>
            <person name="Cheng J.F."/>
            <person name="Tapia R."/>
            <person name="Han C."/>
            <person name="Goodwin L."/>
            <person name="Pitluck S."/>
            <person name="Liolios K."/>
            <person name="Pagani I."/>
            <person name="Ivanova N."/>
            <person name="Huntemann M."/>
            <person name="Mavromatis K."/>
            <person name="Mikhailova N."/>
            <person name="Pati A."/>
            <person name="Chen A."/>
            <person name="Palaniappan K."/>
            <person name="Land M."/>
            <person name="Hauser L."/>
            <person name="Brambilla E.M."/>
            <person name="Rohde M."/>
            <person name="Verbarg S."/>
            <person name="Goker M."/>
            <person name="Bristow J."/>
            <person name="Eisen J.A."/>
            <person name="Markowitz V."/>
            <person name="Hugenholtz P."/>
            <person name="Kyrpides N.C."/>
            <person name="Klenk H.P."/>
            <person name="Woyke T."/>
        </authorList>
    </citation>
    <scope>NUCLEOTIDE SEQUENCE [LARGE SCALE GENOMIC DNA]</scope>
    <source>
        <strain evidence="3">ATCC 27775 / DSM 1100 / LMG 10767 / O</strain>
    </source>
</reference>
<dbReference type="RefSeq" id="WP_013765597.1">
    <property type="nucleotide sequence ID" value="NC_015510.1"/>
</dbReference>
<keyword evidence="3" id="KW-1185">Reference proteome</keyword>
<dbReference type="eggNOG" id="ENOG502ZFM7">
    <property type="taxonomic scope" value="Bacteria"/>
</dbReference>
<sequence>MDLQQEWNKLQETNLAAPPLPEAEILAALQQRSRAPLAGVERVIKFRLYAVVAYLLLALAFLLFNWNYPEKFPIASIVLGYYVVALVFSAGQLWHLRRHEVGMDGDLLHTLEAYYRIVKNSLRIDAIAGWFIYPMSFALGFFYALIRPDRGVVEVLQTPKFFIPLFLGMLIVTPLFWWFTRIINRKMFGNLMTQLEENIEELSGKDL</sequence>
<keyword evidence="1" id="KW-0812">Transmembrane</keyword>
<feature type="transmembrane region" description="Helical" evidence="1">
    <location>
        <begin position="46"/>
        <end position="66"/>
    </location>
</feature>
<evidence type="ECO:0008006" key="4">
    <source>
        <dbReference type="Google" id="ProtNLM"/>
    </source>
</evidence>
<feature type="transmembrane region" description="Helical" evidence="1">
    <location>
        <begin position="72"/>
        <end position="94"/>
    </location>
</feature>
<evidence type="ECO:0000313" key="3">
    <source>
        <dbReference type="Proteomes" id="UP000008461"/>
    </source>
</evidence>
<dbReference type="STRING" id="760192.Halhy_3195"/>
<reference key="2">
    <citation type="submission" date="2011-04" db="EMBL/GenBank/DDBJ databases">
        <title>Complete sequence of chromosome of Haliscomenobacter hydrossis DSM 1100.</title>
        <authorList>
            <consortium name="US DOE Joint Genome Institute (JGI-PGF)"/>
            <person name="Lucas S."/>
            <person name="Han J."/>
            <person name="Lapidus A."/>
            <person name="Bruce D."/>
            <person name="Goodwin L."/>
            <person name="Pitluck S."/>
            <person name="Peters L."/>
            <person name="Kyrpides N."/>
            <person name="Mavromatis K."/>
            <person name="Ivanova N."/>
            <person name="Ovchinnikova G."/>
            <person name="Pagani I."/>
            <person name="Daligault H."/>
            <person name="Detter J.C."/>
            <person name="Han C."/>
            <person name="Land M."/>
            <person name="Hauser L."/>
            <person name="Markowitz V."/>
            <person name="Cheng J.-F."/>
            <person name="Hugenholtz P."/>
            <person name="Woyke T."/>
            <person name="Wu D."/>
            <person name="Verbarg S."/>
            <person name="Frueling A."/>
            <person name="Brambilla E."/>
            <person name="Klenk H.-P."/>
            <person name="Eisen J.A."/>
        </authorList>
    </citation>
    <scope>NUCLEOTIDE SEQUENCE</scope>
    <source>
        <strain>DSM 1100</strain>
    </source>
</reference>
<proteinExistence type="predicted"/>
<dbReference type="HOGENOM" id="CLU_1324848_0_0_10"/>
<accession>F4KRW9</accession>
<dbReference type="EMBL" id="CP002691">
    <property type="protein sequence ID" value="AEE51056.1"/>
    <property type="molecule type" value="Genomic_DNA"/>
</dbReference>
<gene>
    <name evidence="2" type="ordered locus">Halhy_3195</name>
</gene>
<organism evidence="2 3">
    <name type="scientific">Haliscomenobacter hydrossis (strain ATCC 27775 / DSM 1100 / LMG 10767 / O)</name>
    <dbReference type="NCBI Taxonomy" id="760192"/>
    <lineage>
        <taxon>Bacteria</taxon>
        <taxon>Pseudomonadati</taxon>
        <taxon>Bacteroidota</taxon>
        <taxon>Saprospiria</taxon>
        <taxon>Saprospirales</taxon>
        <taxon>Haliscomenobacteraceae</taxon>
        <taxon>Haliscomenobacter</taxon>
    </lineage>
</organism>
<evidence type="ECO:0000256" key="1">
    <source>
        <dbReference type="SAM" id="Phobius"/>
    </source>
</evidence>
<feature type="transmembrane region" description="Helical" evidence="1">
    <location>
        <begin position="126"/>
        <end position="146"/>
    </location>
</feature>
<name>F4KRW9_HALH1</name>
<dbReference type="KEGG" id="hhy:Halhy_3195"/>
<dbReference type="Proteomes" id="UP000008461">
    <property type="component" value="Chromosome"/>
</dbReference>
<keyword evidence="1" id="KW-1133">Transmembrane helix</keyword>
<protein>
    <recommendedName>
        <fullName evidence="4">Transmembrane protein</fullName>
    </recommendedName>
</protein>
<keyword evidence="1" id="KW-0472">Membrane</keyword>